<evidence type="ECO:0000256" key="5">
    <source>
        <dbReference type="ARBA" id="ARBA00023157"/>
    </source>
</evidence>
<dbReference type="InterPro" id="IPR001254">
    <property type="entry name" value="Trypsin_dom"/>
</dbReference>
<dbReference type="InterPro" id="IPR033116">
    <property type="entry name" value="TRYPSIN_SER"/>
</dbReference>
<dbReference type="PROSITE" id="PS50240">
    <property type="entry name" value="TRYPSIN_DOM"/>
    <property type="match status" value="2"/>
</dbReference>
<comment type="similarity">
    <text evidence="1">Belongs to the peptidase S1 family. Snake venom subfamily.</text>
</comment>
<evidence type="ECO:0000256" key="6">
    <source>
        <dbReference type="RuleBase" id="RU363034"/>
    </source>
</evidence>
<keyword evidence="7" id="KW-0732">Signal</keyword>
<accession>A0ABM3Z908</accession>
<proteinExistence type="inferred from homology"/>
<keyword evidence="3 6" id="KW-0378">Hydrolase</keyword>
<evidence type="ECO:0000256" key="3">
    <source>
        <dbReference type="ARBA" id="ARBA00022801"/>
    </source>
</evidence>
<name>A0ABM3Z908_PANGU</name>
<organism evidence="9 10">
    <name type="scientific">Pantherophis guttatus</name>
    <name type="common">Corn snake</name>
    <name type="synonym">Elaphe guttata</name>
    <dbReference type="NCBI Taxonomy" id="94885"/>
    <lineage>
        <taxon>Eukaryota</taxon>
        <taxon>Metazoa</taxon>
        <taxon>Chordata</taxon>
        <taxon>Craniata</taxon>
        <taxon>Vertebrata</taxon>
        <taxon>Euteleostomi</taxon>
        <taxon>Lepidosauria</taxon>
        <taxon>Squamata</taxon>
        <taxon>Bifurcata</taxon>
        <taxon>Unidentata</taxon>
        <taxon>Episquamata</taxon>
        <taxon>Toxicofera</taxon>
        <taxon>Serpentes</taxon>
        <taxon>Colubroidea</taxon>
        <taxon>Colubridae</taxon>
        <taxon>Colubrinae</taxon>
        <taxon>Pantherophis</taxon>
    </lineage>
</organism>
<sequence>MINRSSLLAVISLFPLALFCSSFATDGNECGIRPAVDISGSRIVGGNESEAGAWPWQVSLQVYNHGAGFIHLCGGTLLNNLTVLSAAHCCIGKSRPERWRAVIGLHHLFKHKTYTIKRRIKAIKIHYFYHSKGYDDDIAVFRLSKYVTFNDYVQPACLPNITLALTSDMECFVSGWGMKKEKECGTRPAMDETASGNRIVGGHDAPLGAWPWQVSLQVYHFGVGYHHICGGVVITNNSLLTAAHCIRKWKSPEFWRAVFGLNHLYQHQYYTRARQIKAIIIHSHFKRETYDNDIALFKLQNPIIFNDYIQPICLPPSPLFLGNGTLCYITGWGSAHEKGEKQYILQEAKVDIIPQSICNRYDWYGGAITTNMFCAGSESGAVDSCQGDSGGPLMCNNIQDVTQYYLVGITSFGRGCGRPQNPGIYVRLTNYRNWLNTLLQSRTTTMNIHHVLILSIIRWITFHIYL</sequence>
<keyword evidence="9" id="KW-1185">Reference proteome</keyword>
<feature type="chain" id="PRO_5046214180" evidence="7">
    <location>
        <begin position="25"/>
        <end position="466"/>
    </location>
</feature>
<dbReference type="PANTHER" id="PTHR24252">
    <property type="entry name" value="ACROSIN-RELATED"/>
    <property type="match status" value="1"/>
</dbReference>
<dbReference type="PRINTS" id="PR00722">
    <property type="entry name" value="CHYMOTRYPSIN"/>
</dbReference>
<dbReference type="Proteomes" id="UP001652622">
    <property type="component" value="Unplaced"/>
</dbReference>
<dbReference type="Pfam" id="PF00089">
    <property type="entry name" value="Trypsin"/>
    <property type="match status" value="2"/>
</dbReference>
<evidence type="ECO:0000313" key="9">
    <source>
        <dbReference type="Proteomes" id="UP001652622"/>
    </source>
</evidence>
<keyword evidence="4 6" id="KW-0720">Serine protease</keyword>
<feature type="domain" description="Peptidase S1" evidence="8">
    <location>
        <begin position="43"/>
        <end position="188"/>
    </location>
</feature>
<dbReference type="InterPro" id="IPR009003">
    <property type="entry name" value="Peptidase_S1_PA"/>
</dbReference>
<dbReference type="GeneID" id="117662806"/>
<evidence type="ECO:0000313" key="10">
    <source>
        <dbReference type="RefSeq" id="XP_060544853.1"/>
    </source>
</evidence>
<dbReference type="PROSITE" id="PS00134">
    <property type="entry name" value="TRYPSIN_HIS"/>
    <property type="match status" value="1"/>
</dbReference>
<evidence type="ECO:0000256" key="1">
    <source>
        <dbReference type="ARBA" id="ARBA00009228"/>
    </source>
</evidence>
<dbReference type="CDD" id="cd00190">
    <property type="entry name" value="Tryp_SPc"/>
    <property type="match status" value="1"/>
</dbReference>
<evidence type="ECO:0000256" key="2">
    <source>
        <dbReference type="ARBA" id="ARBA00022670"/>
    </source>
</evidence>
<feature type="signal peptide" evidence="7">
    <location>
        <begin position="1"/>
        <end position="24"/>
    </location>
</feature>
<evidence type="ECO:0000259" key="8">
    <source>
        <dbReference type="PROSITE" id="PS50240"/>
    </source>
</evidence>
<dbReference type="InterPro" id="IPR043504">
    <property type="entry name" value="Peptidase_S1_PA_chymotrypsin"/>
</dbReference>
<dbReference type="SMART" id="SM00020">
    <property type="entry name" value="Tryp_SPc"/>
    <property type="match status" value="2"/>
</dbReference>
<dbReference type="InterPro" id="IPR001314">
    <property type="entry name" value="Peptidase_S1A"/>
</dbReference>
<feature type="domain" description="Peptidase S1" evidence="8">
    <location>
        <begin position="199"/>
        <end position="440"/>
    </location>
</feature>
<gene>
    <name evidence="10" type="primary">LOC117662806</name>
</gene>
<protein>
    <submittedName>
        <fullName evidence="10">Transmembrane protease serine 12-like</fullName>
    </submittedName>
</protein>
<keyword evidence="2 6" id="KW-0645">Protease</keyword>
<dbReference type="PANTHER" id="PTHR24252:SF21">
    <property type="entry name" value="TRANSMEMBRANE SERINE PROTEASE 12"/>
    <property type="match status" value="1"/>
</dbReference>
<evidence type="ECO:0000256" key="4">
    <source>
        <dbReference type="ARBA" id="ARBA00022825"/>
    </source>
</evidence>
<dbReference type="PROSITE" id="PS00135">
    <property type="entry name" value="TRYPSIN_SER"/>
    <property type="match status" value="1"/>
</dbReference>
<reference evidence="10" key="1">
    <citation type="submission" date="2025-08" db="UniProtKB">
        <authorList>
            <consortium name="RefSeq"/>
        </authorList>
    </citation>
    <scope>IDENTIFICATION</scope>
    <source>
        <tissue evidence="10">Blood</tissue>
    </source>
</reference>
<dbReference type="SUPFAM" id="SSF50494">
    <property type="entry name" value="Trypsin-like serine proteases"/>
    <property type="match status" value="2"/>
</dbReference>
<evidence type="ECO:0000256" key="7">
    <source>
        <dbReference type="SAM" id="SignalP"/>
    </source>
</evidence>
<dbReference type="RefSeq" id="XP_060544853.1">
    <property type="nucleotide sequence ID" value="XM_060688870.1"/>
</dbReference>
<keyword evidence="5" id="KW-1015">Disulfide bond</keyword>
<dbReference type="InterPro" id="IPR018114">
    <property type="entry name" value="TRYPSIN_HIS"/>
</dbReference>
<dbReference type="Gene3D" id="2.40.10.10">
    <property type="entry name" value="Trypsin-like serine proteases"/>
    <property type="match status" value="2"/>
</dbReference>